<keyword evidence="3 5" id="KW-1133">Transmembrane helix</keyword>
<evidence type="ECO:0000256" key="2">
    <source>
        <dbReference type="ARBA" id="ARBA00022692"/>
    </source>
</evidence>
<keyword evidence="6" id="KW-0808">Transferase</keyword>
<dbReference type="AlphaFoldDB" id="C6WUC1"/>
<dbReference type="PANTHER" id="PTHR43847">
    <property type="entry name" value="BLL3993 PROTEIN"/>
    <property type="match status" value="1"/>
</dbReference>
<reference evidence="7" key="1">
    <citation type="submission" date="2009-07" db="EMBL/GenBank/DDBJ databases">
        <title>Complete sequence of Methylotenera mobilis JLW8.</title>
        <authorList>
            <consortium name="US DOE Joint Genome Institute"/>
            <person name="Lucas S."/>
            <person name="Copeland A."/>
            <person name="Lapidus A."/>
            <person name="Glavina del Rio T."/>
            <person name="Tice H."/>
            <person name="Bruce D."/>
            <person name="Goodwin L."/>
            <person name="Pitluck S."/>
            <person name="LaButti K.M."/>
            <person name="Clum A."/>
            <person name="Larimer F."/>
            <person name="Land M."/>
            <person name="Hauser L."/>
            <person name="Kyrpides N."/>
            <person name="Mikhailova N."/>
            <person name="Kayluzhnaya M."/>
            <person name="Chistoserdova L."/>
        </authorList>
    </citation>
    <scope>NUCLEOTIDE SEQUENCE [LARGE SCALE GENOMIC DNA]</scope>
    <source>
        <strain evidence="7">JLW8 / ATCC BAA-1282 / DSM 17540</strain>
    </source>
</reference>
<keyword evidence="2 5" id="KW-0812">Transmembrane</keyword>
<feature type="transmembrane region" description="Helical" evidence="5">
    <location>
        <begin position="101"/>
        <end position="122"/>
    </location>
</feature>
<keyword evidence="4 5" id="KW-0472">Membrane</keyword>
<evidence type="ECO:0000256" key="3">
    <source>
        <dbReference type="ARBA" id="ARBA00022989"/>
    </source>
</evidence>
<dbReference type="InterPro" id="IPR007269">
    <property type="entry name" value="ICMT_MeTrfase"/>
</dbReference>
<dbReference type="STRING" id="583345.Mmol_0610"/>
<dbReference type="GO" id="GO:0032259">
    <property type="term" value="P:methylation"/>
    <property type="evidence" value="ECO:0007669"/>
    <property type="project" value="UniProtKB-KW"/>
</dbReference>
<protein>
    <submittedName>
        <fullName evidence="6">Isoprenylcysteine carboxyl methyltransferase</fullName>
    </submittedName>
</protein>
<dbReference type="KEGG" id="mmb:Mmol_0610"/>
<feature type="transmembrane region" description="Helical" evidence="5">
    <location>
        <begin position="153"/>
        <end position="182"/>
    </location>
</feature>
<proteinExistence type="predicted"/>
<dbReference type="PANTHER" id="PTHR43847:SF1">
    <property type="entry name" value="BLL3993 PROTEIN"/>
    <property type="match status" value="1"/>
</dbReference>
<keyword evidence="7" id="KW-1185">Reference proteome</keyword>
<gene>
    <name evidence="6" type="ordered locus">Mmol_0610</name>
</gene>
<evidence type="ECO:0000256" key="4">
    <source>
        <dbReference type="ARBA" id="ARBA00023136"/>
    </source>
</evidence>
<sequence length="216" mass="24507">MGFFYIKLIKIMTTSEYKFYAVKLITAMAFSFFVIRTLNQLWESNALEPNLVLLLVSESITVALILFAKPARDYAMNVIAIISAGAVTFYFLVINISAGQALLPVYITAGLQIIGLLFQITAKLYLGRSFGLVAANRGIVTNGPYKLVRHPIYFGYFLAHMGFLSSLFSMQNLIVFIGLYFFQGCRIWQEEKLLMKDPEYAGYAEKTRYKIIPRII</sequence>
<evidence type="ECO:0000313" key="7">
    <source>
        <dbReference type="Proteomes" id="UP000002742"/>
    </source>
</evidence>
<feature type="transmembrane region" description="Helical" evidence="5">
    <location>
        <begin position="74"/>
        <end position="94"/>
    </location>
</feature>
<dbReference type="GO" id="GO:0016020">
    <property type="term" value="C:membrane"/>
    <property type="evidence" value="ECO:0007669"/>
    <property type="project" value="UniProtKB-SubCell"/>
</dbReference>
<dbReference type="InterPro" id="IPR052527">
    <property type="entry name" value="Metal_cation-efflux_comp"/>
</dbReference>
<feature type="transmembrane region" description="Helical" evidence="5">
    <location>
        <begin position="20"/>
        <end position="39"/>
    </location>
</feature>
<dbReference type="OrthoDB" id="9809773at2"/>
<organism evidence="6 7">
    <name type="scientific">Methylotenera mobilis (strain JLW8 / ATCC BAA-1282 / DSM 17540)</name>
    <dbReference type="NCBI Taxonomy" id="583345"/>
    <lineage>
        <taxon>Bacteria</taxon>
        <taxon>Pseudomonadati</taxon>
        <taxon>Pseudomonadota</taxon>
        <taxon>Betaproteobacteria</taxon>
        <taxon>Nitrosomonadales</taxon>
        <taxon>Methylophilaceae</taxon>
        <taxon>Methylotenera</taxon>
    </lineage>
</organism>
<dbReference type="Proteomes" id="UP000002742">
    <property type="component" value="Chromosome"/>
</dbReference>
<dbReference type="EMBL" id="CP001672">
    <property type="protein sequence ID" value="ACT47520.1"/>
    <property type="molecule type" value="Genomic_DNA"/>
</dbReference>
<name>C6WUC1_METML</name>
<evidence type="ECO:0000256" key="1">
    <source>
        <dbReference type="ARBA" id="ARBA00004141"/>
    </source>
</evidence>
<reference evidence="6 7" key="2">
    <citation type="journal article" date="2011" name="J. Bacteriol.">
        <title>Genomes of three methylotrophs from a single niche uncover genetic and metabolic divergence of Methylophilaceae.</title>
        <authorList>
            <person name="Lapidus A."/>
            <person name="Clum A."/>
            <person name="Labutti K."/>
            <person name="Kaluzhnaya M.G."/>
            <person name="Lim S."/>
            <person name="Beck D.A."/>
            <person name="Glavina Del Rio T."/>
            <person name="Nolan M."/>
            <person name="Mavromatis K."/>
            <person name="Huntemann M."/>
            <person name="Lucas S."/>
            <person name="Lidstrom M.E."/>
            <person name="Ivanova N."/>
            <person name="Chistoserdova L."/>
        </authorList>
    </citation>
    <scope>NUCLEOTIDE SEQUENCE [LARGE SCALE GENOMIC DNA]</scope>
    <source>
        <strain evidence="7">JLW8 / ATCC BAA-1282 / DSM 17540</strain>
    </source>
</reference>
<accession>C6WUC1</accession>
<keyword evidence="6" id="KW-0489">Methyltransferase</keyword>
<dbReference type="Pfam" id="PF04140">
    <property type="entry name" value="ICMT"/>
    <property type="match status" value="1"/>
</dbReference>
<dbReference type="GO" id="GO:0004671">
    <property type="term" value="F:protein C-terminal S-isoprenylcysteine carboxyl O-methyltransferase activity"/>
    <property type="evidence" value="ECO:0007669"/>
    <property type="project" value="InterPro"/>
</dbReference>
<evidence type="ECO:0000313" key="6">
    <source>
        <dbReference type="EMBL" id="ACT47520.1"/>
    </source>
</evidence>
<comment type="subcellular location">
    <subcellularLocation>
        <location evidence="1">Membrane</location>
        <topology evidence="1">Multi-pass membrane protein</topology>
    </subcellularLocation>
</comment>
<dbReference type="Gene3D" id="1.20.120.1630">
    <property type="match status" value="1"/>
</dbReference>
<dbReference type="eggNOG" id="COG2020">
    <property type="taxonomic scope" value="Bacteria"/>
</dbReference>
<dbReference type="HOGENOM" id="CLU_106302_0_0_4"/>
<evidence type="ECO:0000256" key="5">
    <source>
        <dbReference type="SAM" id="Phobius"/>
    </source>
</evidence>